<evidence type="ECO:0000256" key="3">
    <source>
        <dbReference type="PROSITE-ProRule" id="PRU00339"/>
    </source>
</evidence>
<feature type="region of interest" description="Disordered" evidence="4">
    <location>
        <begin position="786"/>
        <end position="829"/>
    </location>
</feature>
<feature type="region of interest" description="Disordered" evidence="4">
    <location>
        <begin position="1394"/>
        <end position="1428"/>
    </location>
</feature>
<dbReference type="SUPFAM" id="SSF48452">
    <property type="entry name" value="TPR-like"/>
    <property type="match status" value="1"/>
</dbReference>
<dbReference type="PROSITE" id="PS50005">
    <property type="entry name" value="TPR"/>
    <property type="match status" value="1"/>
</dbReference>
<evidence type="ECO:0000256" key="2">
    <source>
        <dbReference type="ARBA" id="ARBA00038251"/>
    </source>
</evidence>
<reference evidence="5 6" key="1">
    <citation type="submission" date="2014-04" db="EMBL/GenBank/DDBJ databases">
        <authorList>
            <consortium name="DOE Joint Genome Institute"/>
            <person name="Kuo A."/>
            <person name="Gay G."/>
            <person name="Dore J."/>
            <person name="Kohler A."/>
            <person name="Nagy L.G."/>
            <person name="Floudas D."/>
            <person name="Copeland A."/>
            <person name="Barry K.W."/>
            <person name="Cichocki N."/>
            <person name="Veneault-Fourrey C."/>
            <person name="LaButti K."/>
            <person name="Lindquist E.A."/>
            <person name="Lipzen A."/>
            <person name="Lundell T."/>
            <person name="Morin E."/>
            <person name="Murat C."/>
            <person name="Sun H."/>
            <person name="Tunlid A."/>
            <person name="Henrissat B."/>
            <person name="Grigoriev I.V."/>
            <person name="Hibbett D.S."/>
            <person name="Martin F."/>
            <person name="Nordberg H.P."/>
            <person name="Cantor M.N."/>
            <person name="Hua S.X."/>
        </authorList>
    </citation>
    <scope>NUCLEOTIDE SEQUENCE [LARGE SCALE GENOMIC DNA]</scope>
    <source>
        <strain evidence="6">h7</strain>
    </source>
</reference>
<evidence type="ECO:0000256" key="1">
    <source>
        <dbReference type="ARBA" id="ARBA00002550"/>
    </source>
</evidence>
<dbReference type="SMART" id="SM00028">
    <property type="entry name" value="TPR"/>
    <property type="match status" value="4"/>
</dbReference>
<evidence type="ECO:0000313" key="5">
    <source>
        <dbReference type="EMBL" id="KIM44114.1"/>
    </source>
</evidence>
<dbReference type="Proteomes" id="UP000053424">
    <property type="component" value="Unassembled WGS sequence"/>
</dbReference>
<comment type="similarity">
    <text evidence="2">Belongs to the YPP1 family.</text>
</comment>
<comment type="function">
    <text evidence="1">Involved in endocytosis.</text>
</comment>
<accession>A0A0C3CJ72</accession>
<feature type="compositionally biased region" description="Low complexity" evidence="4">
    <location>
        <begin position="256"/>
        <end position="270"/>
    </location>
</feature>
<feature type="region of interest" description="Disordered" evidence="4">
    <location>
        <begin position="707"/>
        <end position="733"/>
    </location>
</feature>
<feature type="compositionally biased region" description="Low complexity" evidence="4">
    <location>
        <begin position="995"/>
        <end position="1012"/>
    </location>
</feature>
<evidence type="ECO:0000313" key="6">
    <source>
        <dbReference type="Proteomes" id="UP000053424"/>
    </source>
</evidence>
<dbReference type="PANTHER" id="PTHR23083">
    <property type="entry name" value="TETRATRICOPEPTIDE REPEAT PROTEIN, TPR"/>
    <property type="match status" value="1"/>
</dbReference>
<feature type="compositionally biased region" description="Basic residues" evidence="4">
    <location>
        <begin position="1021"/>
        <end position="1031"/>
    </location>
</feature>
<dbReference type="PANTHER" id="PTHR23083:SF464">
    <property type="entry name" value="TETRATRICOPEPTIDE REPEAT DOMAIN 7, ISOFORM A"/>
    <property type="match status" value="1"/>
</dbReference>
<keyword evidence="3" id="KW-0802">TPR repeat</keyword>
<evidence type="ECO:0000256" key="4">
    <source>
        <dbReference type="SAM" id="MobiDB-lite"/>
    </source>
</evidence>
<organism evidence="5 6">
    <name type="scientific">Hebeloma cylindrosporum</name>
    <dbReference type="NCBI Taxonomy" id="76867"/>
    <lineage>
        <taxon>Eukaryota</taxon>
        <taxon>Fungi</taxon>
        <taxon>Dikarya</taxon>
        <taxon>Basidiomycota</taxon>
        <taxon>Agaricomycotina</taxon>
        <taxon>Agaricomycetes</taxon>
        <taxon>Agaricomycetidae</taxon>
        <taxon>Agaricales</taxon>
        <taxon>Agaricineae</taxon>
        <taxon>Hymenogastraceae</taxon>
        <taxon>Hebeloma</taxon>
    </lineage>
</organism>
<feature type="compositionally biased region" description="Low complexity" evidence="4">
    <location>
        <begin position="1412"/>
        <end position="1428"/>
    </location>
</feature>
<feature type="repeat" description="TPR" evidence="3">
    <location>
        <begin position="1338"/>
        <end position="1371"/>
    </location>
</feature>
<feature type="compositionally biased region" description="Acidic residues" evidence="4">
    <location>
        <begin position="795"/>
        <end position="827"/>
    </location>
</feature>
<reference evidence="6" key="2">
    <citation type="submission" date="2015-01" db="EMBL/GenBank/DDBJ databases">
        <title>Evolutionary Origins and Diversification of the Mycorrhizal Mutualists.</title>
        <authorList>
            <consortium name="DOE Joint Genome Institute"/>
            <consortium name="Mycorrhizal Genomics Consortium"/>
            <person name="Kohler A."/>
            <person name="Kuo A."/>
            <person name="Nagy L.G."/>
            <person name="Floudas D."/>
            <person name="Copeland A."/>
            <person name="Barry K.W."/>
            <person name="Cichocki N."/>
            <person name="Veneault-Fourrey C."/>
            <person name="LaButti K."/>
            <person name="Lindquist E.A."/>
            <person name="Lipzen A."/>
            <person name="Lundell T."/>
            <person name="Morin E."/>
            <person name="Murat C."/>
            <person name="Riley R."/>
            <person name="Ohm R."/>
            <person name="Sun H."/>
            <person name="Tunlid A."/>
            <person name="Henrissat B."/>
            <person name="Grigoriev I.V."/>
            <person name="Hibbett D.S."/>
            <person name="Martin F."/>
        </authorList>
    </citation>
    <scope>NUCLEOTIDE SEQUENCE [LARGE SCALE GENOMIC DNA]</scope>
    <source>
        <strain evidence="6">h7</strain>
    </source>
</reference>
<feature type="compositionally biased region" description="Low complexity" evidence="4">
    <location>
        <begin position="1207"/>
        <end position="1217"/>
    </location>
</feature>
<feature type="region of interest" description="Disordered" evidence="4">
    <location>
        <begin position="1246"/>
        <end position="1267"/>
    </location>
</feature>
<gene>
    <name evidence="5" type="ORF">M413DRAFT_443160</name>
</gene>
<dbReference type="InterPro" id="IPR019734">
    <property type="entry name" value="TPR_rpt"/>
</dbReference>
<dbReference type="EMBL" id="KN831774">
    <property type="protein sequence ID" value="KIM44114.1"/>
    <property type="molecule type" value="Genomic_DNA"/>
</dbReference>
<feature type="compositionally biased region" description="Basic and acidic residues" evidence="4">
    <location>
        <begin position="1114"/>
        <end position="1154"/>
    </location>
</feature>
<feature type="region of interest" description="Disordered" evidence="4">
    <location>
        <begin position="256"/>
        <end position="276"/>
    </location>
</feature>
<feature type="region of interest" description="Disordered" evidence="4">
    <location>
        <begin position="1114"/>
        <end position="1220"/>
    </location>
</feature>
<dbReference type="InterPro" id="IPR051722">
    <property type="entry name" value="Endocytosis_PI4K-reg_protein"/>
</dbReference>
<dbReference type="InterPro" id="IPR011990">
    <property type="entry name" value="TPR-like_helical_dom_sf"/>
</dbReference>
<name>A0A0C3CJ72_HEBCY</name>
<feature type="compositionally biased region" description="Polar residues" evidence="4">
    <location>
        <begin position="717"/>
        <end position="733"/>
    </location>
</feature>
<protein>
    <submittedName>
        <fullName evidence="5">Uncharacterized protein</fullName>
    </submittedName>
</protein>
<dbReference type="OrthoDB" id="29013at2759"/>
<feature type="region of interest" description="Disordered" evidence="4">
    <location>
        <begin position="405"/>
        <end position="442"/>
    </location>
</feature>
<proteinExistence type="inferred from homology"/>
<keyword evidence="6" id="KW-1185">Reference proteome</keyword>
<dbReference type="HOGENOM" id="CLU_004745_0_0_1"/>
<sequence length="1496" mass="163102">MSTPKERHYWSQLRSALTAGHWETPFPAKAVNGTSLSWPELFRKFNKHCRGYGDVAEVGRQVQALALLVQAKEGAEGGEGNKLVVDGDCMVLEEHKEEIRAGYDILQSLQSSKFDQIHLTLAYHAYALGDPSLCVAHLESVPELLQFQNHIPNSGSTKSSAQGLLTPSVNYAHSTTSFSGSFSSVVDTTPVEIRDGRAWAMAETVRSVCLKGMSLELLHPSDPHIALDTYRTILPFFASIQSELGINVVPPCSANSSPSTTSTFSSATSSRPETQHHHYPHLCHSIVQLPTLAQAGGKPDLSLFLPLKELWRWIERLLWRAVVLTAQVCDIRIDEVPPSAGVNGSQPGTSRPPVSLWTYLAYYAASSVYWPPTFRSMHRTTVGMIHLRAFVLRYGPVGGSHLLSSTNTSLPPTPTNAKPSQSRPSTATSTTSTASSSSTPRRPPWIAEALFIINSQRAILTASTKFPRAGERNIPVEEFAELVVRVWEVWVGWSVGFGFAYGTARAKGSASEPGCVDPKWVIDILTWSQTLTFHSSLVLRHLTRLQYLSSETPASKMLGKRTLRLYIQVVSKAYEAAKEGVGEDMDSDAAWVETLVFGARMLCVGVGEQGRVDEQTDGGEALADLQEAQSVLEKARTRLDLEDRRLVAEVFLAEGVVWGLCGALGQDSLTRPAHLRKAHECLVRSIQANPTPSAYYHLALSFARRIPPDSESGPGTAASSSESAGKSTQTNDPYTHMYSLKRALECAGSAVEGAPRDVRCWHLLGLLLSGKEEWAGAKEVLERGAALDLVHPEGDEGDAGDEGEKEEEDKAEESSGSEDDEGSEEADTVMQSTLTLQVPNGLPPVRVADYALNKSRKPNDIGTLGNATGNGNSSPIGNTPHRNFAQPLLALPPNAEYLPSATDLPVCYSSPSIATSPSGSPTSIETPATKQYALTYDDYPPTSVQQFERHLQIRMSQVALSEVVDGPEGAEEGWLQVFAWIAEKNKEREKGSVIATPTTATATSVPTPSQSSHAHSQALRKPSKTRLHHHANANASAEQVPGARDVYDEKATAPSLHNSIPIGIKIYPATPEIEVNHADGEAGGRREKEAIIRMSLSEERRTIDSIGAVGVGERDIEKEAEKERERELGTSRGLEHGYFREKEKEKEKKTSSESKHKRRSSSMERERIGGTDASKSKKVQQILKDRVHKGRAGITTVSRKIGHRVSRNSGGLRRSNSTPDFHAVLHPTSYQASSIHSRRRLSSIVHSADRTPTDSPPPPPLSSHDVASTIHTDNTYNTANASNASNANSGSRTLLSPRENRLMSTLWLMSAATFRRLGKIEQAKGSIQEAEVRDEGNPGVWVQLGLYYISLRLYQHAVDTLQKARFISPDDVAATVHLSRLYLDPEATAKFHSSSSLDSSLHRGTAADNTRSSMHSYSTTSPSSSMSSPDVDLAAGMLGHLTKGRGWDVPEAWYYLARAYGMQGRKDRERETLKIALEFAEGRGVRALGDALGWCL</sequence>
<dbReference type="STRING" id="686832.A0A0C3CJ72"/>
<dbReference type="Gene3D" id="1.25.40.10">
    <property type="entry name" value="Tetratricopeptide repeat domain"/>
    <property type="match status" value="2"/>
</dbReference>
<feature type="compositionally biased region" description="Low complexity" evidence="4">
    <location>
        <begin position="405"/>
        <end position="440"/>
    </location>
</feature>
<feature type="region of interest" description="Disordered" evidence="4">
    <location>
        <begin position="988"/>
        <end position="1043"/>
    </location>
</feature>